<name>A0ACC5QWR4_9HYPH</name>
<proteinExistence type="predicted"/>
<sequence>MSHIEIDGHRIAVLFSEAQISERIETIAQAIAEKRPHRLLVVPVLKGSFVFAADLIRAMHRARLSPEVDFMMLASYRDKTRSSGQVEILRDVESPIEDRDILLIDDILESGRTLAFAKDLLAARGARSVSTAVLLEKPGHLAADIEADHRGFVCPDKFVVGYGMDMAHQFRELPFVGHVLTAK</sequence>
<evidence type="ECO:0000313" key="1">
    <source>
        <dbReference type="EMBL" id="MBK1864822.1"/>
    </source>
</evidence>
<organism evidence="1 2">
    <name type="scientific">Taklimakanibacter albus</name>
    <dbReference type="NCBI Taxonomy" id="2800327"/>
    <lineage>
        <taxon>Bacteria</taxon>
        <taxon>Pseudomonadati</taxon>
        <taxon>Pseudomonadota</taxon>
        <taxon>Alphaproteobacteria</taxon>
        <taxon>Hyphomicrobiales</taxon>
        <taxon>Aestuariivirgaceae</taxon>
        <taxon>Taklimakanibacter</taxon>
    </lineage>
</organism>
<protein>
    <submittedName>
        <fullName evidence="1">Hypoxanthine phosphoribosyltransferase</fullName>
        <ecNumber evidence="1">2.4.2.8</ecNumber>
    </submittedName>
</protein>
<comment type="caution">
    <text evidence="1">The sequence shown here is derived from an EMBL/GenBank/DDBJ whole genome shotgun (WGS) entry which is preliminary data.</text>
</comment>
<reference evidence="1" key="1">
    <citation type="submission" date="2021-01" db="EMBL/GenBank/DDBJ databases">
        <authorList>
            <person name="Sun Q."/>
        </authorList>
    </citation>
    <scope>NUCLEOTIDE SEQUENCE</scope>
    <source>
        <strain evidence="1">YIM B02566</strain>
    </source>
</reference>
<accession>A0ACC5QWR4</accession>
<dbReference type="EC" id="2.4.2.8" evidence="1"/>
<dbReference type="EMBL" id="JAENHL010000003">
    <property type="protein sequence ID" value="MBK1864822.1"/>
    <property type="molecule type" value="Genomic_DNA"/>
</dbReference>
<keyword evidence="2" id="KW-1185">Reference proteome</keyword>
<evidence type="ECO:0000313" key="2">
    <source>
        <dbReference type="Proteomes" id="UP000616151"/>
    </source>
</evidence>
<keyword evidence="1" id="KW-0328">Glycosyltransferase</keyword>
<keyword evidence="1" id="KW-0808">Transferase</keyword>
<gene>
    <name evidence="1" type="primary">hpt</name>
    <name evidence="1" type="ORF">JHL16_00525</name>
</gene>
<dbReference type="Proteomes" id="UP000616151">
    <property type="component" value="Unassembled WGS sequence"/>
</dbReference>